<evidence type="ECO:0000256" key="4">
    <source>
        <dbReference type="ARBA" id="ARBA00023136"/>
    </source>
</evidence>
<feature type="transmembrane region" description="Helical" evidence="5">
    <location>
        <begin position="89"/>
        <end position="108"/>
    </location>
</feature>
<dbReference type="RefSeq" id="WP_110130883.1">
    <property type="nucleotide sequence ID" value="NZ_QHJQ01000004.1"/>
</dbReference>
<evidence type="ECO:0000313" key="7">
    <source>
        <dbReference type="EMBL" id="PXA04433.1"/>
    </source>
</evidence>
<dbReference type="InterPro" id="IPR039672">
    <property type="entry name" value="MFS_2"/>
</dbReference>
<name>A0A317ZJP2_9BACT</name>
<evidence type="ECO:0000313" key="8">
    <source>
        <dbReference type="Proteomes" id="UP000247099"/>
    </source>
</evidence>
<evidence type="ECO:0000256" key="5">
    <source>
        <dbReference type="SAM" id="Phobius"/>
    </source>
</evidence>
<dbReference type="GO" id="GO:0008643">
    <property type="term" value="P:carbohydrate transport"/>
    <property type="evidence" value="ECO:0007669"/>
    <property type="project" value="InterPro"/>
</dbReference>
<comment type="similarity">
    <text evidence="1">Belongs to the sodium:galactoside symporter (TC 2.A.2) family.</text>
</comment>
<gene>
    <name evidence="7" type="ORF">DDZ13_07840</name>
</gene>
<dbReference type="InterPro" id="IPR020846">
    <property type="entry name" value="MFS_dom"/>
</dbReference>
<dbReference type="SUPFAM" id="SSF103473">
    <property type="entry name" value="MFS general substrate transporter"/>
    <property type="match status" value="1"/>
</dbReference>
<dbReference type="PROSITE" id="PS50850">
    <property type="entry name" value="MFS"/>
    <property type="match status" value="1"/>
</dbReference>
<accession>A0A317ZJP2</accession>
<feature type="transmembrane region" description="Helical" evidence="5">
    <location>
        <begin position="245"/>
        <end position="269"/>
    </location>
</feature>
<dbReference type="InterPro" id="IPR036259">
    <property type="entry name" value="MFS_trans_sf"/>
</dbReference>
<keyword evidence="4 5" id="KW-0472">Membrane</keyword>
<feature type="transmembrane region" description="Helical" evidence="5">
    <location>
        <begin position="289"/>
        <end position="305"/>
    </location>
</feature>
<dbReference type="PANTHER" id="PTHR11328">
    <property type="entry name" value="MAJOR FACILITATOR SUPERFAMILY DOMAIN-CONTAINING PROTEIN"/>
    <property type="match status" value="1"/>
</dbReference>
<feature type="transmembrane region" description="Helical" evidence="5">
    <location>
        <begin position="339"/>
        <end position="362"/>
    </location>
</feature>
<organism evidence="7 8">
    <name type="scientific">Coraliomargarita sinensis</name>
    <dbReference type="NCBI Taxonomy" id="2174842"/>
    <lineage>
        <taxon>Bacteria</taxon>
        <taxon>Pseudomonadati</taxon>
        <taxon>Verrucomicrobiota</taxon>
        <taxon>Opitutia</taxon>
        <taxon>Puniceicoccales</taxon>
        <taxon>Coraliomargaritaceae</taxon>
        <taxon>Coraliomargarita</taxon>
    </lineage>
</organism>
<evidence type="ECO:0000256" key="1">
    <source>
        <dbReference type="ARBA" id="ARBA00009617"/>
    </source>
</evidence>
<feature type="transmembrane region" description="Helical" evidence="5">
    <location>
        <begin position="427"/>
        <end position="453"/>
    </location>
</feature>
<dbReference type="PANTHER" id="PTHR11328:SF24">
    <property type="entry name" value="MAJOR FACILITATOR SUPERFAMILY (MFS) PROFILE DOMAIN-CONTAINING PROTEIN"/>
    <property type="match status" value="1"/>
</dbReference>
<feature type="domain" description="Major facilitator superfamily (MFS) profile" evidence="6">
    <location>
        <begin position="250"/>
        <end position="475"/>
    </location>
</feature>
<feature type="transmembrane region" description="Helical" evidence="5">
    <location>
        <begin position="317"/>
        <end position="333"/>
    </location>
</feature>
<feature type="transmembrane region" description="Helical" evidence="5">
    <location>
        <begin position="162"/>
        <end position="178"/>
    </location>
</feature>
<feature type="transmembrane region" description="Helical" evidence="5">
    <location>
        <begin position="49"/>
        <end position="68"/>
    </location>
</feature>
<feature type="transmembrane region" description="Helical" evidence="5">
    <location>
        <begin position="383"/>
        <end position="407"/>
    </location>
</feature>
<protein>
    <recommendedName>
        <fullName evidence="6">Major facilitator superfamily (MFS) profile domain-containing protein</fullName>
    </recommendedName>
</protein>
<feature type="transmembrane region" description="Helical" evidence="5">
    <location>
        <begin position="120"/>
        <end position="142"/>
    </location>
</feature>
<evidence type="ECO:0000256" key="2">
    <source>
        <dbReference type="ARBA" id="ARBA00022692"/>
    </source>
</evidence>
<evidence type="ECO:0000259" key="6">
    <source>
        <dbReference type="PROSITE" id="PS50850"/>
    </source>
</evidence>
<dbReference type="AlphaFoldDB" id="A0A317ZJP2"/>
<sequence>MEKVSHKTKASDRVPFPRLVGYGTGMMGYAIMIQTYMQLYNPIFNDTLGVDPVLIGWIIALSRVWDAVTDPFMGSVSDNTRSNWGRRRPWIALSALLCSVSFIALWWFPSGMSQNFYLGWLLVGSLIFYLAFTVYSVPYIALGMELSPDYHERSRVMSIRTVLQQGGFFIVSSLWWLTSLDCFEDRAEGMRWNSLWMGAVLFAAIMIPAVVSREHPCMFVDKDSPGRKRVPFLKSIKETLSCWPFLNLSLITIVSLLGLMMVGSLGYYVTIYHMYDGDKGEASGRLLSIVNYTIPISTVIAVPLLQKVSTSLGKRTTMIFAFAVALVGTLLKWPCYSIIYPYLAIIPSILIGVGSAAAYVFVNAMIPEAVDADELKTGERREGMFSAAYSLMFKIGAAVALLFSGYILSWSGFDAALTTPQSESTIFWMRIYFTLIPAVALAASIALAAYYPITETRAYEIRSELEARREKAAPA</sequence>
<dbReference type="Proteomes" id="UP000247099">
    <property type="component" value="Unassembled WGS sequence"/>
</dbReference>
<keyword evidence="3 5" id="KW-1133">Transmembrane helix</keyword>
<dbReference type="FunCoup" id="A0A317ZJP2">
    <property type="interactions" value="231"/>
</dbReference>
<feature type="transmembrane region" description="Helical" evidence="5">
    <location>
        <begin position="190"/>
        <end position="211"/>
    </location>
</feature>
<feature type="transmembrane region" description="Helical" evidence="5">
    <location>
        <begin position="20"/>
        <end position="37"/>
    </location>
</feature>
<reference evidence="7 8" key="1">
    <citation type="submission" date="2018-05" db="EMBL/GenBank/DDBJ databases">
        <title>Coraliomargarita sinensis sp. nov., isolated from a marine solar saltern.</title>
        <authorList>
            <person name="Zhou L.Y."/>
        </authorList>
    </citation>
    <scope>NUCLEOTIDE SEQUENCE [LARGE SCALE GENOMIC DNA]</scope>
    <source>
        <strain evidence="7 8">WN38</strain>
    </source>
</reference>
<dbReference type="OrthoDB" id="7584869at2"/>
<dbReference type="Gene3D" id="1.20.1250.20">
    <property type="entry name" value="MFS general substrate transporter like domains"/>
    <property type="match status" value="1"/>
</dbReference>
<keyword evidence="8" id="KW-1185">Reference proteome</keyword>
<keyword evidence="2 5" id="KW-0812">Transmembrane</keyword>
<dbReference type="InParanoid" id="A0A317ZJP2"/>
<evidence type="ECO:0000256" key="3">
    <source>
        <dbReference type="ARBA" id="ARBA00022989"/>
    </source>
</evidence>
<dbReference type="GO" id="GO:0005886">
    <property type="term" value="C:plasma membrane"/>
    <property type="evidence" value="ECO:0007669"/>
    <property type="project" value="TreeGrafter"/>
</dbReference>
<proteinExistence type="inferred from homology"/>
<dbReference type="GO" id="GO:0015293">
    <property type="term" value="F:symporter activity"/>
    <property type="evidence" value="ECO:0007669"/>
    <property type="project" value="InterPro"/>
</dbReference>
<comment type="caution">
    <text evidence="7">The sequence shown here is derived from an EMBL/GenBank/DDBJ whole genome shotgun (WGS) entry which is preliminary data.</text>
</comment>
<dbReference type="EMBL" id="QHJQ01000004">
    <property type="protein sequence ID" value="PXA04433.1"/>
    <property type="molecule type" value="Genomic_DNA"/>
</dbReference>
<dbReference type="Pfam" id="PF13347">
    <property type="entry name" value="MFS_2"/>
    <property type="match status" value="1"/>
</dbReference>